<evidence type="ECO:0000313" key="2">
    <source>
        <dbReference type="Proteomes" id="UP000010953"/>
    </source>
</evidence>
<evidence type="ECO:0000313" key="1">
    <source>
        <dbReference type="EMBL" id="EMS31145.1"/>
    </source>
</evidence>
<dbReference type="AlphaFoldDB" id="M7X0U0"/>
<accession>M7X0U0</accession>
<proteinExistence type="predicted"/>
<reference evidence="1" key="1">
    <citation type="submission" date="2013-01" db="EMBL/GenBank/DDBJ databases">
        <title>Genome assembly of Mariniradius saccharolyticus AK6.</title>
        <authorList>
            <person name="Vaidya B."/>
            <person name="Khatri I."/>
            <person name="Tanuku N.R.S."/>
            <person name="Subramanian S."/>
            <person name="Pinnaka A."/>
        </authorList>
    </citation>
    <scope>NUCLEOTIDE SEQUENCE [LARGE SCALE GENOMIC DNA]</scope>
    <source>
        <strain evidence="1">AK6</strain>
    </source>
</reference>
<gene>
    <name evidence="1" type="ORF">C943_02585</name>
</gene>
<comment type="caution">
    <text evidence="1">The sequence shown here is derived from an EMBL/GenBank/DDBJ whole genome shotgun (WGS) entry which is preliminary data.</text>
</comment>
<dbReference type="OrthoDB" id="9884481at2"/>
<sequence length="121" mass="13618">MKNTIQGLGILALVFSLFFLSLDYKGSIETQRYSFDVFGEQSESKPQISDGHSHLAKEGLAGRRYTETEVTDQEKIPTNSGSAPLISSQLRLLKYSFQTGLSAEGFFVQKDITIFYRNLRI</sequence>
<dbReference type="EMBL" id="AMZY02000021">
    <property type="protein sequence ID" value="EMS31145.1"/>
    <property type="molecule type" value="Genomic_DNA"/>
</dbReference>
<dbReference type="Proteomes" id="UP000010953">
    <property type="component" value="Unassembled WGS sequence"/>
</dbReference>
<organism evidence="1 2">
    <name type="scientific">Mariniradius saccharolyticus AK6</name>
    <dbReference type="NCBI Taxonomy" id="1239962"/>
    <lineage>
        <taxon>Bacteria</taxon>
        <taxon>Pseudomonadati</taxon>
        <taxon>Bacteroidota</taxon>
        <taxon>Cytophagia</taxon>
        <taxon>Cytophagales</taxon>
        <taxon>Cyclobacteriaceae</taxon>
        <taxon>Mariniradius</taxon>
    </lineage>
</organism>
<keyword evidence="2" id="KW-1185">Reference proteome</keyword>
<name>M7X0U0_9BACT</name>
<dbReference type="STRING" id="1239962.C943_02585"/>
<protein>
    <submittedName>
        <fullName evidence="1">Uncharacterized protein</fullName>
    </submittedName>
</protein>
<dbReference type="RefSeq" id="WP_008631486.1">
    <property type="nucleotide sequence ID" value="NZ_AMZY02000021.1"/>
</dbReference>
<dbReference type="InParanoid" id="M7X0U0"/>